<proteinExistence type="inferred from homology"/>
<evidence type="ECO:0000313" key="9">
    <source>
        <dbReference type="EMBL" id="TWU42855.1"/>
    </source>
</evidence>
<feature type="transmembrane region" description="Helical" evidence="8">
    <location>
        <begin position="201"/>
        <end position="220"/>
    </location>
</feature>
<feature type="transmembrane region" description="Helical" evidence="8">
    <location>
        <begin position="12"/>
        <end position="41"/>
    </location>
</feature>
<protein>
    <recommendedName>
        <fullName evidence="8">Probable membrane transporter protein</fullName>
    </recommendedName>
</protein>
<evidence type="ECO:0000256" key="2">
    <source>
        <dbReference type="ARBA" id="ARBA00009142"/>
    </source>
</evidence>
<comment type="caution">
    <text evidence="9">The sequence shown here is derived from an EMBL/GenBank/DDBJ whole genome shotgun (WGS) entry which is preliminary data.</text>
</comment>
<evidence type="ECO:0000256" key="5">
    <source>
        <dbReference type="ARBA" id="ARBA00022692"/>
    </source>
</evidence>
<organism evidence="9 10">
    <name type="scientific">Novipirellula artificiosorum</name>
    <dbReference type="NCBI Taxonomy" id="2528016"/>
    <lineage>
        <taxon>Bacteria</taxon>
        <taxon>Pseudomonadati</taxon>
        <taxon>Planctomycetota</taxon>
        <taxon>Planctomycetia</taxon>
        <taxon>Pirellulales</taxon>
        <taxon>Pirellulaceae</taxon>
        <taxon>Novipirellula</taxon>
    </lineage>
</organism>
<dbReference type="OrthoDB" id="8478406at2"/>
<gene>
    <name evidence="9" type="ORF">Poly41_11560</name>
</gene>
<dbReference type="AlphaFoldDB" id="A0A5C6E2A6"/>
<accession>A0A5C6E2A6</accession>
<dbReference type="InterPro" id="IPR002781">
    <property type="entry name" value="TM_pro_TauE-like"/>
</dbReference>
<comment type="similarity">
    <text evidence="2 8">Belongs to the 4-toluene sulfonate uptake permease (TSUP) (TC 2.A.102) family.</text>
</comment>
<dbReference type="InterPro" id="IPR052017">
    <property type="entry name" value="TSUP"/>
</dbReference>
<keyword evidence="6 8" id="KW-1133">Transmembrane helix</keyword>
<keyword evidence="10" id="KW-1185">Reference proteome</keyword>
<dbReference type="PANTHER" id="PTHR30269">
    <property type="entry name" value="TRANSMEMBRANE PROTEIN YFCA"/>
    <property type="match status" value="1"/>
</dbReference>
<keyword evidence="7 8" id="KW-0472">Membrane</keyword>
<sequence>MHELYPYLPFALILCLGIFVQSAAGFAAGLLTIPVLLWFGYSIPEAQTSLLVATIPQNLWGVWSFRDAIDVSKVTWPGLTRILFVPVGIVVLQTLETFSIVTLRQFVGGVVLIVTLTIVFFNPKPRASLHPIWACLTFPTSGFLQGLVGMGGPPMVFWVQAHDWDTRKMRGFLFAAYLISLFPALGFLYGGFGTRIIEPGIIAASLTPLLLLATYAGLKLGTWLGRVRLRRITLALLVLIGIAGLAAPLFSHH</sequence>
<keyword evidence="5 8" id="KW-0812">Transmembrane</keyword>
<feature type="transmembrane region" description="Helical" evidence="8">
    <location>
        <begin position="171"/>
        <end position="189"/>
    </location>
</feature>
<evidence type="ECO:0000256" key="6">
    <source>
        <dbReference type="ARBA" id="ARBA00022989"/>
    </source>
</evidence>
<dbReference type="Pfam" id="PF01925">
    <property type="entry name" value="TauE"/>
    <property type="match status" value="1"/>
</dbReference>
<dbReference type="GO" id="GO:0005886">
    <property type="term" value="C:plasma membrane"/>
    <property type="evidence" value="ECO:0007669"/>
    <property type="project" value="UniProtKB-SubCell"/>
</dbReference>
<dbReference type="EMBL" id="SJPV01000001">
    <property type="protein sequence ID" value="TWU42855.1"/>
    <property type="molecule type" value="Genomic_DNA"/>
</dbReference>
<evidence type="ECO:0000256" key="1">
    <source>
        <dbReference type="ARBA" id="ARBA00004651"/>
    </source>
</evidence>
<evidence type="ECO:0000256" key="8">
    <source>
        <dbReference type="RuleBase" id="RU363041"/>
    </source>
</evidence>
<feature type="transmembrane region" description="Helical" evidence="8">
    <location>
        <begin position="142"/>
        <end position="159"/>
    </location>
</feature>
<evidence type="ECO:0000256" key="4">
    <source>
        <dbReference type="ARBA" id="ARBA00022475"/>
    </source>
</evidence>
<name>A0A5C6E2A6_9BACT</name>
<dbReference type="PANTHER" id="PTHR30269:SF37">
    <property type="entry name" value="MEMBRANE TRANSPORTER PROTEIN"/>
    <property type="match status" value="1"/>
</dbReference>
<feature type="transmembrane region" description="Helical" evidence="8">
    <location>
        <begin position="232"/>
        <end position="250"/>
    </location>
</feature>
<keyword evidence="3" id="KW-0813">Transport</keyword>
<keyword evidence="4 8" id="KW-1003">Cell membrane</keyword>
<feature type="transmembrane region" description="Helical" evidence="8">
    <location>
        <begin position="102"/>
        <end position="122"/>
    </location>
</feature>
<comment type="subcellular location">
    <subcellularLocation>
        <location evidence="1 8">Cell membrane</location>
        <topology evidence="1 8">Multi-pass membrane protein</topology>
    </subcellularLocation>
</comment>
<evidence type="ECO:0000256" key="3">
    <source>
        <dbReference type="ARBA" id="ARBA00022448"/>
    </source>
</evidence>
<dbReference type="Proteomes" id="UP000319143">
    <property type="component" value="Unassembled WGS sequence"/>
</dbReference>
<evidence type="ECO:0000256" key="7">
    <source>
        <dbReference type="ARBA" id="ARBA00023136"/>
    </source>
</evidence>
<reference evidence="9 10" key="1">
    <citation type="submission" date="2019-02" db="EMBL/GenBank/DDBJ databases">
        <title>Deep-cultivation of Planctomycetes and their phenomic and genomic characterization uncovers novel biology.</title>
        <authorList>
            <person name="Wiegand S."/>
            <person name="Jogler M."/>
            <person name="Boedeker C."/>
            <person name="Pinto D."/>
            <person name="Vollmers J."/>
            <person name="Rivas-Marin E."/>
            <person name="Kohn T."/>
            <person name="Peeters S.H."/>
            <person name="Heuer A."/>
            <person name="Rast P."/>
            <person name="Oberbeckmann S."/>
            <person name="Bunk B."/>
            <person name="Jeske O."/>
            <person name="Meyerdierks A."/>
            <person name="Storesund J.E."/>
            <person name="Kallscheuer N."/>
            <person name="Luecker S."/>
            <person name="Lage O.M."/>
            <person name="Pohl T."/>
            <person name="Merkel B.J."/>
            <person name="Hornburger P."/>
            <person name="Mueller R.-W."/>
            <person name="Bruemmer F."/>
            <person name="Labrenz M."/>
            <person name="Spormann A.M."/>
            <person name="Op Den Camp H."/>
            <person name="Overmann J."/>
            <person name="Amann R."/>
            <person name="Jetten M.S.M."/>
            <person name="Mascher T."/>
            <person name="Medema M.H."/>
            <person name="Devos D.P."/>
            <person name="Kaster A.-K."/>
            <person name="Ovreas L."/>
            <person name="Rohde M."/>
            <person name="Galperin M.Y."/>
            <person name="Jogler C."/>
        </authorList>
    </citation>
    <scope>NUCLEOTIDE SEQUENCE [LARGE SCALE GENOMIC DNA]</scope>
    <source>
        <strain evidence="9 10">Poly41</strain>
    </source>
</reference>
<feature type="transmembrane region" description="Helical" evidence="8">
    <location>
        <begin position="74"/>
        <end position="95"/>
    </location>
</feature>
<evidence type="ECO:0000313" key="10">
    <source>
        <dbReference type="Proteomes" id="UP000319143"/>
    </source>
</evidence>
<dbReference type="RefSeq" id="WP_146524834.1">
    <property type="nucleotide sequence ID" value="NZ_SJPV01000001.1"/>
</dbReference>